<dbReference type="PANTHER" id="PTHR12835">
    <property type="entry name" value="BIOTIN PROTEIN LIGASE"/>
    <property type="match status" value="1"/>
</dbReference>
<proteinExistence type="inferred from homology"/>
<dbReference type="InterPro" id="IPR036390">
    <property type="entry name" value="WH_DNA-bd_sf"/>
</dbReference>
<dbReference type="InterPro" id="IPR004143">
    <property type="entry name" value="BPL_LPL_catalytic"/>
</dbReference>
<dbReference type="InterPro" id="IPR004408">
    <property type="entry name" value="Biotin_CoA_COase_ligase"/>
</dbReference>
<feature type="binding site" evidence="2">
    <location>
        <position position="118"/>
    </location>
    <ligand>
        <name>biotin</name>
        <dbReference type="ChEBI" id="CHEBI:57586"/>
    </ligand>
</feature>
<keyword evidence="2" id="KW-0238">DNA-binding</keyword>
<gene>
    <name evidence="2 4" type="primary">birA</name>
    <name evidence="4" type="ORF">Llon_1544</name>
</gene>
<dbReference type="CDD" id="cd00090">
    <property type="entry name" value="HTH_ARSR"/>
    <property type="match status" value="1"/>
</dbReference>
<evidence type="ECO:0000256" key="1">
    <source>
        <dbReference type="ARBA" id="ARBA00022598"/>
    </source>
</evidence>
<dbReference type="InterPro" id="IPR011991">
    <property type="entry name" value="ArsR-like_HTH"/>
</dbReference>
<feature type="binding site" evidence="2">
    <location>
        <position position="190"/>
    </location>
    <ligand>
        <name>biotin</name>
        <dbReference type="ChEBI" id="CHEBI:57586"/>
    </ligand>
</feature>
<dbReference type="RefSeq" id="WP_058529542.1">
    <property type="nucleotide sequence ID" value="NZ_CAAAHZ010000004.1"/>
</dbReference>
<evidence type="ECO:0000313" key="5">
    <source>
        <dbReference type="Proteomes" id="UP000054997"/>
    </source>
</evidence>
<keyword evidence="2" id="KW-0804">Transcription</keyword>
<comment type="catalytic activity">
    <reaction evidence="2">
        <text>biotin + L-lysyl-[protein] + ATP = N(6)-biotinyl-L-lysyl-[protein] + AMP + diphosphate + H(+)</text>
        <dbReference type="Rhea" id="RHEA:11756"/>
        <dbReference type="Rhea" id="RHEA-COMP:9752"/>
        <dbReference type="Rhea" id="RHEA-COMP:10505"/>
        <dbReference type="ChEBI" id="CHEBI:15378"/>
        <dbReference type="ChEBI" id="CHEBI:29969"/>
        <dbReference type="ChEBI" id="CHEBI:30616"/>
        <dbReference type="ChEBI" id="CHEBI:33019"/>
        <dbReference type="ChEBI" id="CHEBI:57586"/>
        <dbReference type="ChEBI" id="CHEBI:83144"/>
        <dbReference type="ChEBI" id="CHEBI:456215"/>
        <dbReference type="EC" id="6.3.4.15"/>
    </reaction>
</comment>
<dbReference type="InterPro" id="IPR013196">
    <property type="entry name" value="HTH_11"/>
</dbReference>
<dbReference type="GO" id="GO:0004077">
    <property type="term" value="F:biotin--[biotin carboxyl-carrier protein] ligase activity"/>
    <property type="evidence" value="ECO:0007669"/>
    <property type="project" value="UniProtKB-UniRule"/>
</dbReference>
<dbReference type="InterPro" id="IPR036388">
    <property type="entry name" value="WH-like_DNA-bd_sf"/>
</dbReference>
<dbReference type="STRING" id="45068.Llon_1544"/>
<evidence type="ECO:0000256" key="2">
    <source>
        <dbReference type="HAMAP-Rule" id="MF_00978"/>
    </source>
</evidence>
<dbReference type="OrthoDB" id="9807064at2"/>
<dbReference type="AlphaFoldDB" id="A0A0W0VKL8"/>
<dbReference type="EC" id="6.3.4.15" evidence="2"/>
<dbReference type="PROSITE" id="PS51733">
    <property type="entry name" value="BPL_LPL_CATALYTIC"/>
    <property type="match status" value="1"/>
</dbReference>
<accession>A0A0W0VKL8</accession>
<dbReference type="Gene3D" id="3.30.930.10">
    <property type="entry name" value="Bira Bifunctional Protein, Domain 2"/>
    <property type="match status" value="1"/>
</dbReference>
<dbReference type="GO" id="GO:0005737">
    <property type="term" value="C:cytoplasm"/>
    <property type="evidence" value="ECO:0007669"/>
    <property type="project" value="TreeGrafter"/>
</dbReference>
<dbReference type="InterPro" id="IPR045864">
    <property type="entry name" value="aa-tRNA-synth_II/BPL/LPL"/>
</dbReference>
<dbReference type="InterPro" id="IPR030855">
    <property type="entry name" value="Bifunct_BirA"/>
</dbReference>
<feature type="binding site" evidence="2">
    <location>
        <begin position="96"/>
        <end position="98"/>
    </location>
    <ligand>
        <name>biotin</name>
        <dbReference type="ChEBI" id="CHEBI:57586"/>
    </ligand>
</feature>
<dbReference type="EMBL" id="LNYK01000019">
    <property type="protein sequence ID" value="KTD20658.1"/>
    <property type="molecule type" value="Genomic_DNA"/>
</dbReference>
<dbReference type="PATRIC" id="fig|45068.5.peg.1673"/>
<comment type="function">
    <text evidence="2">Acts both as a biotin--[acetyl-CoA-carboxylase] ligase and a biotin-operon repressor. In the presence of ATP, BirA activates biotin to form the BirA-biotinyl-5'-adenylate (BirA-bio-5'-AMP or holoBirA) complex. HoloBirA can either transfer the biotinyl moiety to the biotin carboxyl carrier protein (BCCP) subunit of acetyl-CoA carboxylase, or bind to the biotin operator site and inhibit transcription of the operon.</text>
</comment>
<feature type="binding site" evidence="2">
    <location>
        <begin position="122"/>
        <end position="124"/>
    </location>
    <ligand>
        <name>biotin</name>
        <dbReference type="ChEBI" id="CHEBI:57586"/>
    </ligand>
</feature>
<keyword evidence="1 2" id="KW-0436">Ligase</keyword>
<evidence type="ECO:0000259" key="3">
    <source>
        <dbReference type="PROSITE" id="PS51733"/>
    </source>
</evidence>
<dbReference type="SUPFAM" id="SSF46785">
    <property type="entry name" value="Winged helix' DNA-binding domain"/>
    <property type="match status" value="1"/>
</dbReference>
<comment type="similarity">
    <text evidence="2">Belongs to the biotin--protein ligase family.</text>
</comment>
<dbReference type="PANTHER" id="PTHR12835:SF5">
    <property type="entry name" value="BIOTIN--PROTEIN LIGASE"/>
    <property type="match status" value="1"/>
</dbReference>
<dbReference type="GO" id="GO:0003677">
    <property type="term" value="F:DNA binding"/>
    <property type="evidence" value="ECO:0007669"/>
    <property type="project" value="UniProtKB-UniRule"/>
</dbReference>
<dbReference type="Gene3D" id="1.10.10.10">
    <property type="entry name" value="Winged helix-like DNA-binding domain superfamily/Winged helix DNA-binding domain"/>
    <property type="match status" value="1"/>
</dbReference>
<feature type="domain" description="BPL/LPL catalytic" evidence="3">
    <location>
        <begin position="71"/>
        <end position="262"/>
    </location>
</feature>
<dbReference type="HAMAP" id="MF_00978">
    <property type="entry name" value="Bifunct_BirA"/>
    <property type="match status" value="1"/>
</dbReference>
<dbReference type="Proteomes" id="UP000054997">
    <property type="component" value="Unassembled WGS sequence"/>
</dbReference>
<feature type="DNA-binding region" description="H-T-H motif" evidence="2">
    <location>
        <begin position="23"/>
        <end position="42"/>
    </location>
</feature>
<dbReference type="NCBIfam" id="TIGR00121">
    <property type="entry name" value="birA_ligase"/>
    <property type="match status" value="1"/>
</dbReference>
<dbReference type="SUPFAM" id="SSF55681">
    <property type="entry name" value="Class II aaRS and biotin synthetases"/>
    <property type="match status" value="1"/>
</dbReference>
<comment type="caution">
    <text evidence="4">The sequence shown here is derived from an EMBL/GenBank/DDBJ whole genome shotgun (WGS) entry which is preliminary data.</text>
</comment>
<keyword evidence="2" id="KW-0805">Transcription regulation</keyword>
<keyword evidence="2" id="KW-0678">Repressor</keyword>
<dbReference type="GO" id="GO:0005524">
    <property type="term" value="F:ATP binding"/>
    <property type="evidence" value="ECO:0007669"/>
    <property type="project" value="UniProtKB-UniRule"/>
</dbReference>
<keyword evidence="2" id="KW-0067">ATP-binding</keyword>
<protein>
    <recommendedName>
        <fullName evidence="2">Bifunctional ligase/repressor BirA</fullName>
    </recommendedName>
    <alternativeName>
        <fullName evidence="2">Biotin operon repressor</fullName>
    </alternativeName>
    <alternativeName>
        <fullName evidence="2">Biotin--[acetyl-CoA-carboxylase] ligase</fullName>
        <ecNumber evidence="2">6.3.4.15</ecNumber>
    </alternativeName>
    <alternativeName>
        <fullName evidence="2">Biotin--protein ligase</fullName>
    </alternativeName>
    <alternativeName>
        <fullName evidence="2">Biotin-[acetyl-CoA carboxylase] synthetase</fullName>
    </alternativeName>
</protein>
<dbReference type="Gene3D" id="2.30.30.100">
    <property type="match status" value="1"/>
</dbReference>
<name>A0A0W0VKL8_9GAMM</name>
<dbReference type="GO" id="GO:0006355">
    <property type="term" value="P:regulation of DNA-templated transcription"/>
    <property type="evidence" value="ECO:0007669"/>
    <property type="project" value="UniProtKB-UniRule"/>
</dbReference>
<reference evidence="4 5" key="1">
    <citation type="submission" date="2015-11" db="EMBL/GenBank/DDBJ databases">
        <title>Genomic analysis of 38 Legionella species identifies large and diverse effector repertoires.</title>
        <authorList>
            <person name="Burstein D."/>
            <person name="Amaro F."/>
            <person name="Zusman T."/>
            <person name="Lifshitz Z."/>
            <person name="Cohen O."/>
            <person name="Gilbert J.A."/>
            <person name="Pupko T."/>
            <person name="Shuman H.A."/>
            <person name="Segal G."/>
        </authorList>
    </citation>
    <scope>NUCLEOTIDE SEQUENCE [LARGE SCALE GENOMIC DNA]</scope>
    <source>
        <strain evidence="4 5">ATCC 49505</strain>
    </source>
</reference>
<keyword evidence="2" id="KW-0092">Biotin</keyword>
<dbReference type="Pfam" id="PF08279">
    <property type="entry name" value="HTH_11"/>
    <property type="match status" value="1"/>
</dbReference>
<organism evidence="4 5">
    <name type="scientific">Legionella londiniensis</name>
    <dbReference type="NCBI Taxonomy" id="45068"/>
    <lineage>
        <taxon>Bacteria</taxon>
        <taxon>Pseudomonadati</taxon>
        <taxon>Pseudomonadota</taxon>
        <taxon>Gammaproteobacteria</taxon>
        <taxon>Legionellales</taxon>
        <taxon>Legionellaceae</taxon>
        <taxon>Legionella</taxon>
    </lineage>
</organism>
<evidence type="ECO:0000313" key="4">
    <source>
        <dbReference type="EMBL" id="KTD20658.1"/>
    </source>
</evidence>
<sequence length="327" mass="37011">MKQFNDKQIKILNELARGECKSGEEIGQALGITRTAVWKQIRQLSDMGVPIESRPQKGYQLRAPVMLLDEQHILANLKSTSIAKDLCFHLFASIDSTNRFLKNLPKDRFIHVCCAEMQTDGRGRFGRQWLSPFGDNIYCSSRWHFSCDPLQLSGLSLVVSLAVHSALKSLNFHTDIQIKWPNDLLWQNRKLSGCLIEISAESHGETDVVIGIGLNVNSTGILDKMLDKPWCSLYDITSIRQNRNVIIAKLILSLQEYLQRFSLLGFKAFLEEWNDLDYLKNQSVMVHHHSDSVSGIAMGVNELGQLMLMSDKGEMLYLTSGDTTMSF</sequence>
<dbReference type="CDD" id="cd16442">
    <property type="entry name" value="BPL"/>
    <property type="match status" value="1"/>
</dbReference>
<keyword evidence="5" id="KW-1185">Reference proteome</keyword>
<keyword evidence="2" id="KW-0547">Nucleotide-binding</keyword>
<dbReference type="Pfam" id="PF03099">
    <property type="entry name" value="BPL_LplA_LipB"/>
    <property type="match status" value="1"/>
</dbReference>